<sequence length="87" mass="9866">MVLSDLRQAVRNITKGKISREAECLLRTAKLEDIKVRIKWFQAHMGDTLECNNDHNKKAHAAARALTNRAPATNRHVVHSQGPRDEL</sequence>
<reference evidence="1" key="1">
    <citation type="submission" date="2020-05" db="EMBL/GenBank/DDBJ databases">
        <title>Large-scale comparative analyses of tick genomes elucidate their genetic diversity and vector capacities.</title>
        <authorList>
            <person name="Jia N."/>
            <person name="Wang J."/>
            <person name="Shi W."/>
            <person name="Du L."/>
            <person name="Sun Y."/>
            <person name="Zhan W."/>
            <person name="Jiang J."/>
            <person name="Wang Q."/>
            <person name="Zhang B."/>
            <person name="Ji P."/>
            <person name="Sakyi L.B."/>
            <person name="Cui X."/>
            <person name="Yuan T."/>
            <person name="Jiang B."/>
            <person name="Yang W."/>
            <person name="Lam T.T.-Y."/>
            <person name="Chang Q."/>
            <person name="Ding S."/>
            <person name="Wang X."/>
            <person name="Zhu J."/>
            <person name="Ruan X."/>
            <person name="Zhao L."/>
            <person name="Wei J."/>
            <person name="Que T."/>
            <person name="Du C."/>
            <person name="Cheng J."/>
            <person name="Dai P."/>
            <person name="Han X."/>
            <person name="Huang E."/>
            <person name="Gao Y."/>
            <person name="Liu J."/>
            <person name="Shao H."/>
            <person name="Ye R."/>
            <person name="Li L."/>
            <person name="Wei W."/>
            <person name="Wang X."/>
            <person name="Wang C."/>
            <person name="Yang T."/>
            <person name="Huo Q."/>
            <person name="Li W."/>
            <person name="Guo W."/>
            <person name="Chen H."/>
            <person name="Zhou L."/>
            <person name="Ni X."/>
            <person name="Tian J."/>
            <person name="Zhou Y."/>
            <person name="Sheng Y."/>
            <person name="Liu T."/>
            <person name="Pan Y."/>
            <person name="Xia L."/>
            <person name="Li J."/>
            <person name="Zhao F."/>
            <person name="Cao W."/>
        </authorList>
    </citation>
    <scope>NUCLEOTIDE SEQUENCE</scope>
    <source>
        <strain evidence="1">Hyas-2018</strain>
    </source>
</reference>
<organism evidence="1 2">
    <name type="scientific">Hyalomma asiaticum</name>
    <name type="common">Tick</name>
    <dbReference type="NCBI Taxonomy" id="266040"/>
    <lineage>
        <taxon>Eukaryota</taxon>
        <taxon>Metazoa</taxon>
        <taxon>Ecdysozoa</taxon>
        <taxon>Arthropoda</taxon>
        <taxon>Chelicerata</taxon>
        <taxon>Arachnida</taxon>
        <taxon>Acari</taxon>
        <taxon>Parasitiformes</taxon>
        <taxon>Ixodida</taxon>
        <taxon>Ixodoidea</taxon>
        <taxon>Ixodidae</taxon>
        <taxon>Hyalomminae</taxon>
        <taxon>Hyalomma</taxon>
    </lineage>
</organism>
<keyword evidence="2" id="KW-1185">Reference proteome</keyword>
<accession>A0ACB7TFS9</accession>
<name>A0ACB7TFS9_HYAAI</name>
<comment type="caution">
    <text evidence="1">The sequence shown here is derived from an EMBL/GenBank/DDBJ whole genome shotgun (WGS) entry which is preliminary data.</text>
</comment>
<evidence type="ECO:0000313" key="1">
    <source>
        <dbReference type="EMBL" id="KAH6945177.1"/>
    </source>
</evidence>
<protein>
    <submittedName>
        <fullName evidence="1">Uncharacterized protein</fullName>
    </submittedName>
</protein>
<dbReference type="EMBL" id="CM023481">
    <property type="protein sequence ID" value="KAH6945177.1"/>
    <property type="molecule type" value="Genomic_DNA"/>
</dbReference>
<proteinExistence type="predicted"/>
<dbReference type="Proteomes" id="UP000821845">
    <property type="component" value="Chromosome 1"/>
</dbReference>
<evidence type="ECO:0000313" key="2">
    <source>
        <dbReference type="Proteomes" id="UP000821845"/>
    </source>
</evidence>
<gene>
    <name evidence="1" type="ORF">HPB50_007502</name>
</gene>